<gene>
    <name evidence="2" type="ORF">SLEP1_g46813</name>
</gene>
<accession>A0AAV5LR55</accession>
<feature type="compositionally biased region" description="Polar residues" evidence="1">
    <location>
        <begin position="102"/>
        <end position="131"/>
    </location>
</feature>
<name>A0AAV5LR55_9ROSI</name>
<comment type="caution">
    <text evidence="2">The sequence shown here is derived from an EMBL/GenBank/DDBJ whole genome shotgun (WGS) entry which is preliminary data.</text>
</comment>
<feature type="region of interest" description="Disordered" evidence="1">
    <location>
        <begin position="1"/>
        <end position="34"/>
    </location>
</feature>
<evidence type="ECO:0000313" key="3">
    <source>
        <dbReference type="Proteomes" id="UP001054252"/>
    </source>
</evidence>
<reference evidence="2 3" key="1">
    <citation type="journal article" date="2021" name="Commun. Biol.">
        <title>The genome of Shorea leprosula (Dipterocarpaceae) highlights the ecological relevance of drought in aseasonal tropical rainforests.</title>
        <authorList>
            <person name="Ng K.K.S."/>
            <person name="Kobayashi M.J."/>
            <person name="Fawcett J.A."/>
            <person name="Hatakeyama M."/>
            <person name="Paape T."/>
            <person name="Ng C.H."/>
            <person name="Ang C.C."/>
            <person name="Tnah L.H."/>
            <person name="Lee C.T."/>
            <person name="Nishiyama T."/>
            <person name="Sese J."/>
            <person name="O'Brien M.J."/>
            <person name="Copetti D."/>
            <person name="Mohd Noor M.I."/>
            <person name="Ong R.C."/>
            <person name="Putra M."/>
            <person name="Sireger I.Z."/>
            <person name="Indrioko S."/>
            <person name="Kosugi Y."/>
            <person name="Izuno A."/>
            <person name="Isagi Y."/>
            <person name="Lee S.L."/>
            <person name="Shimizu K.K."/>
        </authorList>
    </citation>
    <scope>NUCLEOTIDE SEQUENCE [LARGE SCALE GENOMIC DNA]</scope>
    <source>
        <strain evidence="2">214</strain>
    </source>
</reference>
<protein>
    <submittedName>
        <fullName evidence="2">Uncharacterized protein</fullName>
    </submittedName>
</protein>
<feature type="region of interest" description="Disordered" evidence="1">
    <location>
        <begin position="102"/>
        <end position="162"/>
    </location>
</feature>
<organism evidence="2 3">
    <name type="scientific">Rubroshorea leprosula</name>
    <dbReference type="NCBI Taxonomy" id="152421"/>
    <lineage>
        <taxon>Eukaryota</taxon>
        <taxon>Viridiplantae</taxon>
        <taxon>Streptophyta</taxon>
        <taxon>Embryophyta</taxon>
        <taxon>Tracheophyta</taxon>
        <taxon>Spermatophyta</taxon>
        <taxon>Magnoliopsida</taxon>
        <taxon>eudicotyledons</taxon>
        <taxon>Gunneridae</taxon>
        <taxon>Pentapetalae</taxon>
        <taxon>rosids</taxon>
        <taxon>malvids</taxon>
        <taxon>Malvales</taxon>
        <taxon>Dipterocarpaceae</taxon>
        <taxon>Rubroshorea</taxon>
    </lineage>
</organism>
<keyword evidence="3" id="KW-1185">Reference proteome</keyword>
<dbReference type="Proteomes" id="UP001054252">
    <property type="component" value="Unassembled WGS sequence"/>
</dbReference>
<dbReference type="EMBL" id="BPVZ01000131">
    <property type="protein sequence ID" value="GKV38967.1"/>
    <property type="molecule type" value="Genomic_DNA"/>
</dbReference>
<sequence length="162" mass="17330">MKFELLPKKMKKSERKVKAPGVEPGCISSSNTGSPNGAAATVQIYIYCQPPPPAAPSIPFAAHLPYLLPPNNNSTPSPIRAAIGIEQQRQNRFTSALNQHCQQPVASPSLNRATAPNKATTSNRATSSTFLSFPVGRNSLSFSHRTEQPSNRATAPSFPSCT</sequence>
<proteinExistence type="predicted"/>
<dbReference type="AlphaFoldDB" id="A0AAV5LR55"/>
<feature type="compositionally biased region" description="Polar residues" evidence="1">
    <location>
        <begin position="138"/>
        <end position="162"/>
    </location>
</feature>
<evidence type="ECO:0000313" key="2">
    <source>
        <dbReference type="EMBL" id="GKV38967.1"/>
    </source>
</evidence>
<evidence type="ECO:0000256" key="1">
    <source>
        <dbReference type="SAM" id="MobiDB-lite"/>
    </source>
</evidence>